<dbReference type="InterPro" id="IPR012337">
    <property type="entry name" value="RNaseH-like_sf"/>
</dbReference>
<gene>
    <name evidence="7" type="ORF">VNI00_006166</name>
</gene>
<keyword evidence="3" id="KW-0863">Zinc-finger</keyword>
<dbReference type="GO" id="GO:0008270">
    <property type="term" value="F:zinc ion binding"/>
    <property type="evidence" value="ECO:0007669"/>
    <property type="project" value="UniProtKB-KW"/>
</dbReference>
<comment type="subcellular location">
    <subcellularLocation>
        <location evidence="1">Nucleus</location>
    </subcellularLocation>
</comment>
<keyword evidence="5" id="KW-0539">Nucleus</keyword>
<evidence type="ECO:0000256" key="5">
    <source>
        <dbReference type="ARBA" id="ARBA00023242"/>
    </source>
</evidence>
<keyword evidence="4" id="KW-0862">Zinc</keyword>
<keyword evidence="2" id="KW-0479">Metal-binding</keyword>
<protein>
    <submittedName>
        <fullName evidence="7">Uncharacterized protein</fullName>
    </submittedName>
</protein>
<accession>A0AAW0D964</accession>
<dbReference type="PANTHER" id="PTHR46481">
    <property type="entry name" value="ZINC FINGER BED DOMAIN-CONTAINING PROTEIN 4"/>
    <property type="match status" value="1"/>
</dbReference>
<evidence type="ECO:0000256" key="1">
    <source>
        <dbReference type="ARBA" id="ARBA00004123"/>
    </source>
</evidence>
<sequence>MKQEYQGDIHFVTDAWTSGNHKLFVAITAHIILEGQPTTILLDFLELAKSHMGITLAQEFAKVLKAFGIGNKILCIMGDNATNNEAMIDHLSLLLKTYPGQKHHDELELDEVEVKTLRQELAKFEKDKKSRKKSNKVEDDVEEEEVLDAKSLLNDFETVDLETEIAPIQQALLKICTISFKVIHSITKLLPAWCALLTERGLPIRIIPRDVRTRWNLTFTMLEFALAYRDAINALTSDVENNFLKDTLKVLKQATDLFSSRSPTVTDVIPVIDKIDRFFASCIVETCTKAGVTRIQVSEALKTTSSVYRIAMVLDPPQKLEYFKAQGWERAWIDEAEKIANEC</sequence>
<dbReference type="Proteomes" id="UP001383192">
    <property type="component" value="Unassembled WGS sequence"/>
</dbReference>
<dbReference type="GO" id="GO:0005634">
    <property type="term" value="C:nucleus"/>
    <property type="evidence" value="ECO:0007669"/>
    <property type="project" value="UniProtKB-SubCell"/>
</dbReference>
<organism evidence="7 8">
    <name type="scientific">Paramarasmius palmivorus</name>
    <dbReference type="NCBI Taxonomy" id="297713"/>
    <lineage>
        <taxon>Eukaryota</taxon>
        <taxon>Fungi</taxon>
        <taxon>Dikarya</taxon>
        <taxon>Basidiomycota</taxon>
        <taxon>Agaricomycotina</taxon>
        <taxon>Agaricomycetes</taxon>
        <taxon>Agaricomycetidae</taxon>
        <taxon>Agaricales</taxon>
        <taxon>Marasmiineae</taxon>
        <taxon>Marasmiaceae</taxon>
        <taxon>Paramarasmius</taxon>
    </lineage>
</organism>
<dbReference type="EMBL" id="JAYKXP010000018">
    <property type="protein sequence ID" value="KAK7047838.1"/>
    <property type="molecule type" value="Genomic_DNA"/>
</dbReference>
<evidence type="ECO:0000313" key="8">
    <source>
        <dbReference type="Proteomes" id="UP001383192"/>
    </source>
</evidence>
<reference evidence="7 8" key="1">
    <citation type="submission" date="2024-01" db="EMBL/GenBank/DDBJ databases">
        <title>A draft genome for a cacao thread blight-causing isolate of Paramarasmius palmivorus.</title>
        <authorList>
            <person name="Baruah I.K."/>
            <person name="Bukari Y."/>
            <person name="Amoako-Attah I."/>
            <person name="Meinhardt L.W."/>
            <person name="Bailey B.A."/>
            <person name="Cohen S.P."/>
        </authorList>
    </citation>
    <scope>NUCLEOTIDE SEQUENCE [LARGE SCALE GENOMIC DNA]</scope>
    <source>
        <strain evidence="7 8">GH-12</strain>
    </source>
</reference>
<evidence type="ECO:0000256" key="2">
    <source>
        <dbReference type="ARBA" id="ARBA00022723"/>
    </source>
</evidence>
<dbReference type="PANTHER" id="PTHR46481:SF10">
    <property type="entry name" value="ZINC FINGER BED DOMAIN-CONTAINING PROTEIN 39"/>
    <property type="match status" value="1"/>
</dbReference>
<proteinExistence type="predicted"/>
<evidence type="ECO:0000256" key="3">
    <source>
        <dbReference type="ARBA" id="ARBA00022771"/>
    </source>
</evidence>
<dbReference type="SUPFAM" id="SSF53098">
    <property type="entry name" value="Ribonuclease H-like"/>
    <property type="match status" value="1"/>
</dbReference>
<name>A0AAW0D964_9AGAR</name>
<feature type="coiled-coil region" evidence="6">
    <location>
        <begin position="107"/>
        <end position="134"/>
    </location>
</feature>
<evidence type="ECO:0000313" key="7">
    <source>
        <dbReference type="EMBL" id="KAK7047838.1"/>
    </source>
</evidence>
<keyword evidence="8" id="KW-1185">Reference proteome</keyword>
<evidence type="ECO:0000256" key="4">
    <source>
        <dbReference type="ARBA" id="ARBA00022833"/>
    </source>
</evidence>
<keyword evidence="6" id="KW-0175">Coiled coil</keyword>
<evidence type="ECO:0000256" key="6">
    <source>
        <dbReference type="SAM" id="Coils"/>
    </source>
</evidence>
<comment type="caution">
    <text evidence="7">The sequence shown here is derived from an EMBL/GenBank/DDBJ whole genome shotgun (WGS) entry which is preliminary data.</text>
</comment>
<dbReference type="InterPro" id="IPR052035">
    <property type="entry name" value="ZnF_BED_domain_contain"/>
</dbReference>
<dbReference type="AlphaFoldDB" id="A0AAW0D964"/>